<dbReference type="NCBIfam" id="TIGR01129">
    <property type="entry name" value="secD"/>
    <property type="match status" value="1"/>
</dbReference>
<feature type="transmembrane region" description="Helical" evidence="11">
    <location>
        <begin position="507"/>
        <end position="529"/>
    </location>
</feature>
<evidence type="ECO:0000256" key="7">
    <source>
        <dbReference type="ARBA" id="ARBA00023010"/>
    </source>
</evidence>
<keyword evidence="2 11" id="KW-0813">Transport</keyword>
<evidence type="ECO:0000256" key="8">
    <source>
        <dbReference type="ARBA" id="ARBA00023136"/>
    </source>
</evidence>
<dbReference type="InterPro" id="IPR022813">
    <property type="entry name" value="SecD/SecF_arch_bac"/>
</dbReference>
<keyword evidence="6 11" id="KW-1133">Transmembrane helix</keyword>
<accession>A0A2S7USG9</accession>
<dbReference type="Gene3D" id="3.30.1360.200">
    <property type="match status" value="1"/>
</dbReference>
<gene>
    <name evidence="11" type="primary">secD</name>
    <name evidence="16" type="ORF">BTO11_00095</name>
</gene>
<dbReference type="GO" id="GO:0005886">
    <property type="term" value="C:plasma membrane"/>
    <property type="evidence" value="ECO:0007669"/>
    <property type="project" value="UniProtKB-SubCell"/>
</dbReference>
<dbReference type="HAMAP" id="MF_01463_B">
    <property type="entry name" value="SecD_B"/>
    <property type="match status" value="1"/>
</dbReference>
<evidence type="ECO:0000313" key="16">
    <source>
        <dbReference type="EMBL" id="PQJ52210.1"/>
    </source>
</evidence>
<name>A0A2S7USG9_9GAMM</name>
<comment type="subunit">
    <text evidence="11">Forms a complex with SecF. Part of the essential Sec protein translocation apparatus which comprises SecA, SecYEG and auxiliary proteins SecDF-YajC and YidC.</text>
</comment>
<comment type="similarity">
    <text evidence="9 11">Belongs to the SecD/SecF family. SecD subfamily.</text>
</comment>
<evidence type="ECO:0000313" key="17">
    <source>
        <dbReference type="Proteomes" id="UP000239007"/>
    </source>
</evidence>
<comment type="caution">
    <text evidence="16">The sequence shown here is derived from an EMBL/GenBank/DDBJ whole genome shotgun (WGS) entry which is preliminary data.</text>
</comment>
<dbReference type="FunFam" id="3.30.70.3400:FF:000003">
    <property type="entry name" value="Preprotein translocase subunit SecD"/>
    <property type="match status" value="1"/>
</dbReference>
<dbReference type="GO" id="GO:0065002">
    <property type="term" value="P:intracellular protein transmembrane transport"/>
    <property type="evidence" value="ECO:0007669"/>
    <property type="project" value="UniProtKB-UniRule"/>
</dbReference>
<reference evidence="16 17" key="1">
    <citation type="submission" date="2016-12" db="EMBL/GenBank/DDBJ databases">
        <title>Diversity of luminous bacteria.</title>
        <authorList>
            <person name="Yoshizawa S."/>
            <person name="Kogure K."/>
        </authorList>
    </citation>
    <scope>NUCLEOTIDE SEQUENCE [LARGE SCALE GENOMIC DNA]</scope>
    <source>
        <strain evidence="16 17">SA4-48</strain>
    </source>
</reference>
<dbReference type="GO" id="GO:0043952">
    <property type="term" value="P:protein transport by the Sec complex"/>
    <property type="evidence" value="ECO:0007669"/>
    <property type="project" value="UniProtKB-UniRule"/>
</dbReference>
<evidence type="ECO:0000256" key="11">
    <source>
        <dbReference type="HAMAP-Rule" id="MF_01463"/>
    </source>
</evidence>
<evidence type="ECO:0000256" key="2">
    <source>
        <dbReference type="ARBA" id="ARBA00022448"/>
    </source>
</evidence>
<evidence type="ECO:0000256" key="10">
    <source>
        <dbReference type="ARBA" id="ARBA00068220"/>
    </source>
</evidence>
<comment type="function">
    <text evidence="11">Part of the Sec protein translocase complex. Interacts with the SecYEG preprotein conducting channel. SecDF uses the proton motive force (PMF) to complete protein translocation after the ATP-dependent function of SecA.</text>
</comment>
<keyword evidence="17" id="KW-1185">Reference proteome</keyword>
<evidence type="ECO:0000256" key="1">
    <source>
        <dbReference type="ARBA" id="ARBA00004651"/>
    </source>
</evidence>
<dbReference type="EMBL" id="MSCH01000003">
    <property type="protein sequence ID" value="PQJ52210.1"/>
    <property type="molecule type" value="Genomic_DNA"/>
</dbReference>
<feature type="domain" description="SecDF P1 head subdomain" evidence="15">
    <location>
        <begin position="311"/>
        <end position="435"/>
    </location>
</feature>
<feature type="transmembrane region" description="Helical" evidence="11">
    <location>
        <begin position="456"/>
        <end position="476"/>
    </location>
</feature>
<dbReference type="PANTHER" id="PTHR30081">
    <property type="entry name" value="PROTEIN-EXPORT MEMBRANE PROTEIN SEC"/>
    <property type="match status" value="1"/>
</dbReference>
<feature type="transmembrane region" description="Helical" evidence="11">
    <location>
        <begin position="7"/>
        <end position="25"/>
    </location>
</feature>
<dbReference type="NCBIfam" id="TIGR00916">
    <property type="entry name" value="2A0604s01"/>
    <property type="match status" value="1"/>
</dbReference>
<dbReference type="InterPro" id="IPR055344">
    <property type="entry name" value="SecD_SecF_C_bact"/>
</dbReference>
<dbReference type="InterPro" id="IPR027398">
    <property type="entry name" value="SecD-TM"/>
</dbReference>
<dbReference type="Pfam" id="PF07549">
    <property type="entry name" value="Sec_GG"/>
    <property type="match status" value="1"/>
</dbReference>
<dbReference type="InterPro" id="IPR048634">
    <property type="entry name" value="SecD_SecF_C"/>
</dbReference>
<dbReference type="InterPro" id="IPR048631">
    <property type="entry name" value="SecD_1st"/>
</dbReference>
<evidence type="ECO:0000259" key="12">
    <source>
        <dbReference type="Pfam" id="PF02355"/>
    </source>
</evidence>
<dbReference type="Pfam" id="PF22599">
    <property type="entry name" value="SecDF_P1_head"/>
    <property type="match status" value="1"/>
</dbReference>
<keyword evidence="7 11" id="KW-0811">Translocation</keyword>
<dbReference type="FunFam" id="1.20.1640.10:FF:000004">
    <property type="entry name" value="Protein translocase subunit SecD"/>
    <property type="match status" value="1"/>
</dbReference>
<organism evidence="16 17">
    <name type="scientific">Psychrosphaera saromensis</name>
    <dbReference type="NCBI Taxonomy" id="716813"/>
    <lineage>
        <taxon>Bacteria</taxon>
        <taxon>Pseudomonadati</taxon>
        <taxon>Pseudomonadota</taxon>
        <taxon>Gammaproteobacteria</taxon>
        <taxon>Alteromonadales</taxon>
        <taxon>Pseudoalteromonadaceae</taxon>
        <taxon>Psychrosphaera</taxon>
    </lineage>
</organism>
<feature type="transmembrane region" description="Helical" evidence="11">
    <location>
        <begin position="581"/>
        <end position="605"/>
    </location>
</feature>
<dbReference type="GO" id="GO:0006605">
    <property type="term" value="P:protein targeting"/>
    <property type="evidence" value="ECO:0007669"/>
    <property type="project" value="UniProtKB-UniRule"/>
</dbReference>
<sequence length="619" mass="67400">MLNKYPLWKYIMVVMVLAIGALYSAPNLYGEDPAIQVSGLRGAEINSLVLDSVVAKLDKAQIGFKKSELTTDRILIRLNNSDDQLKAKEAIGDSLGDSYVVALNLAPATPAWLDAIGATPLKLGLDLRGGVHFLMEVDMGEALNKSFTQMEQDFKADLRGEKIRYRTIKRDLAKEAVRIELRSEEDIEIAQDFLEKRYQGYTVFEDNNTNEFDLLVKMTADKIKEIRNYAVEQNITIIRNRVNELGVAEPLVQRQGQDRIVVQLPGVQDTARAKEILGATATLDFRLVDKNGDLSAALNGRVPPRSKLYKDSKVGPVLLEKKVALTGDHIIDATSSFDEYGMPQVNISLDSKGGSKMSAFTKDNVGNQMAVVFIEYKKTDKQDANGKFKLKKIEEVISVATIQGRLGRDFRITGSGSQAEAHNLALLLRAGALIAPIQIVEERTVGPSLGQENIDAGMNAVLLGFGLVLIFMLVYYKKFGLVANVALAANLVMIIGVMSMIPGATLTLPGIAGIVLTVGMAVDANVLIFERIREELKDNRSPQQAIHHGYESAFSTIADANITTFIAAVILFAVGTGPIKGFAITLAIGIATSMFTAIVGTRAIVNATWGGKRIDNLSI</sequence>
<dbReference type="OrthoDB" id="9805019at2"/>
<dbReference type="InterPro" id="IPR005791">
    <property type="entry name" value="SecD"/>
</dbReference>
<keyword evidence="5 11" id="KW-0653">Protein transport</keyword>
<evidence type="ECO:0000256" key="9">
    <source>
        <dbReference type="ARBA" id="ARBA00060774"/>
    </source>
</evidence>
<evidence type="ECO:0000256" key="6">
    <source>
        <dbReference type="ARBA" id="ARBA00022989"/>
    </source>
</evidence>
<comment type="subcellular location">
    <subcellularLocation>
        <location evidence="1 11">Cell membrane</location>
        <topology evidence="1 11">Multi-pass membrane protein</topology>
    </subcellularLocation>
</comment>
<keyword evidence="4 11" id="KW-0812">Transmembrane</keyword>
<dbReference type="FunFam" id="3.30.1360.200:FF:000001">
    <property type="entry name" value="Protein translocase subunit SecD"/>
    <property type="match status" value="1"/>
</dbReference>
<dbReference type="Pfam" id="PF21760">
    <property type="entry name" value="SecD_1st"/>
    <property type="match status" value="1"/>
</dbReference>
<dbReference type="Gene3D" id="3.30.70.260">
    <property type="match status" value="1"/>
</dbReference>
<dbReference type="SUPFAM" id="SSF82866">
    <property type="entry name" value="Multidrug efflux transporter AcrB transmembrane domain"/>
    <property type="match status" value="1"/>
</dbReference>
<feature type="domain" description="Protein translocase subunit SecDF P1" evidence="14">
    <location>
        <begin position="231"/>
        <end position="289"/>
    </location>
</feature>
<feature type="domain" description="SecD export protein N-terminal TM" evidence="13">
    <location>
        <begin position="2"/>
        <end position="103"/>
    </location>
</feature>
<evidence type="ECO:0000256" key="4">
    <source>
        <dbReference type="ARBA" id="ARBA00022692"/>
    </source>
</evidence>
<evidence type="ECO:0000259" key="14">
    <source>
        <dbReference type="Pfam" id="PF21760"/>
    </source>
</evidence>
<proteinExistence type="inferred from homology"/>
<dbReference type="Gene3D" id="3.30.70.3400">
    <property type="match status" value="2"/>
</dbReference>
<evidence type="ECO:0000256" key="3">
    <source>
        <dbReference type="ARBA" id="ARBA00022475"/>
    </source>
</evidence>
<evidence type="ECO:0000259" key="15">
    <source>
        <dbReference type="Pfam" id="PF22599"/>
    </source>
</evidence>
<dbReference type="Pfam" id="PF02355">
    <property type="entry name" value="SecD_SecF_C"/>
    <property type="match status" value="1"/>
</dbReference>
<keyword evidence="3 11" id="KW-1003">Cell membrane</keyword>
<protein>
    <recommendedName>
        <fullName evidence="10 11">Protein translocase subunit SecD</fullName>
    </recommendedName>
</protein>
<dbReference type="Gene3D" id="1.20.1640.10">
    <property type="entry name" value="Multidrug efflux transporter AcrB transmembrane domain"/>
    <property type="match status" value="1"/>
</dbReference>
<evidence type="ECO:0000256" key="5">
    <source>
        <dbReference type="ARBA" id="ARBA00022927"/>
    </source>
</evidence>
<dbReference type="PRINTS" id="PR00702">
    <property type="entry name" value="ACRIFLAVINRP"/>
</dbReference>
<feature type="transmembrane region" description="Helical" evidence="11">
    <location>
        <begin position="481"/>
        <end position="501"/>
    </location>
</feature>
<dbReference type="InterPro" id="IPR001036">
    <property type="entry name" value="Acrflvin-R"/>
</dbReference>
<dbReference type="AlphaFoldDB" id="A0A2S7USG9"/>
<keyword evidence="8 11" id="KW-0472">Membrane</keyword>
<dbReference type="RefSeq" id="WP_105050664.1">
    <property type="nucleotide sequence ID" value="NZ_BMYG01000011.1"/>
</dbReference>
<feature type="transmembrane region" description="Helical" evidence="11">
    <location>
        <begin position="550"/>
        <end position="575"/>
    </location>
</feature>
<dbReference type="PANTHER" id="PTHR30081:SF1">
    <property type="entry name" value="PROTEIN TRANSLOCASE SUBUNIT SECD"/>
    <property type="match status" value="1"/>
</dbReference>
<evidence type="ECO:0000259" key="13">
    <source>
        <dbReference type="Pfam" id="PF13721"/>
    </source>
</evidence>
<dbReference type="Pfam" id="PF13721">
    <property type="entry name" value="SecD-TM1"/>
    <property type="match status" value="1"/>
</dbReference>
<feature type="domain" description="Protein export membrane protein SecD/SecF C-terminal" evidence="12">
    <location>
        <begin position="437"/>
        <end position="601"/>
    </location>
</feature>
<dbReference type="InterPro" id="IPR054384">
    <property type="entry name" value="SecDF_P1_head"/>
</dbReference>
<dbReference type="GO" id="GO:0015450">
    <property type="term" value="F:protein-transporting ATPase activity"/>
    <property type="evidence" value="ECO:0007669"/>
    <property type="project" value="InterPro"/>
</dbReference>
<dbReference type="InterPro" id="IPR022646">
    <property type="entry name" value="SecD/SecF_CS"/>
</dbReference>
<dbReference type="Proteomes" id="UP000239007">
    <property type="component" value="Unassembled WGS sequence"/>
</dbReference>